<dbReference type="InterPro" id="IPR013024">
    <property type="entry name" value="GGCT-like"/>
</dbReference>
<evidence type="ECO:0000256" key="3">
    <source>
        <dbReference type="RuleBase" id="RU367036"/>
    </source>
</evidence>
<dbReference type="Pfam" id="PF06094">
    <property type="entry name" value="GGACT"/>
    <property type="match status" value="1"/>
</dbReference>
<dbReference type="AlphaFoldDB" id="A0ABD2PCU3"/>
<evidence type="ECO:0000256" key="2">
    <source>
        <dbReference type="PIRSR" id="PIRSR639126-1"/>
    </source>
</evidence>
<dbReference type="Gene3D" id="3.10.490.10">
    <property type="entry name" value="Gamma-glutamyl cyclotransferase-like"/>
    <property type="match status" value="1"/>
</dbReference>
<dbReference type="Proteomes" id="UP001516400">
    <property type="component" value="Unassembled WGS sequence"/>
</dbReference>
<dbReference type="EMBL" id="JABFTP020000185">
    <property type="protein sequence ID" value="KAL3288471.1"/>
    <property type="molecule type" value="Genomic_DNA"/>
</dbReference>
<feature type="active site" description="Proton acceptor" evidence="2">
    <location>
        <position position="83"/>
    </location>
</feature>
<dbReference type="PANTHER" id="PTHR12510:SF4">
    <property type="entry name" value="GAMMA-GLUTAMYLAMINECYCLOTRANSFERASE"/>
    <property type="match status" value="1"/>
</dbReference>
<protein>
    <recommendedName>
        <fullName evidence="3">Gamma-glutamylcyclotransferase family protein</fullName>
    </recommendedName>
</protein>
<dbReference type="PANTHER" id="PTHR12510">
    <property type="entry name" value="TROPONIN C-AKIN-1 PROTEIN"/>
    <property type="match status" value="1"/>
</dbReference>
<feature type="domain" description="Gamma-glutamylcyclotransferase AIG2-like" evidence="4">
    <location>
        <begin position="6"/>
        <end position="120"/>
    </location>
</feature>
<dbReference type="SUPFAM" id="SSF110857">
    <property type="entry name" value="Gamma-glutamyl cyclotransferase-like"/>
    <property type="match status" value="1"/>
</dbReference>
<comment type="caution">
    <text evidence="5">The sequence shown here is derived from an EMBL/GenBank/DDBJ whole genome shotgun (WGS) entry which is preliminary data.</text>
</comment>
<dbReference type="InterPro" id="IPR009288">
    <property type="entry name" value="AIG2-like_dom"/>
</dbReference>
<evidence type="ECO:0000313" key="5">
    <source>
        <dbReference type="EMBL" id="KAL3288471.1"/>
    </source>
</evidence>
<organism evidence="5 6">
    <name type="scientific">Cryptolaemus montrouzieri</name>
    <dbReference type="NCBI Taxonomy" id="559131"/>
    <lineage>
        <taxon>Eukaryota</taxon>
        <taxon>Metazoa</taxon>
        <taxon>Ecdysozoa</taxon>
        <taxon>Arthropoda</taxon>
        <taxon>Hexapoda</taxon>
        <taxon>Insecta</taxon>
        <taxon>Pterygota</taxon>
        <taxon>Neoptera</taxon>
        <taxon>Endopterygota</taxon>
        <taxon>Coleoptera</taxon>
        <taxon>Polyphaga</taxon>
        <taxon>Cucujiformia</taxon>
        <taxon>Coccinelloidea</taxon>
        <taxon>Coccinellidae</taxon>
        <taxon>Scymninae</taxon>
        <taxon>Scymnini</taxon>
        <taxon>Cryptolaemus</taxon>
    </lineage>
</organism>
<dbReference type="CDD" id="cd06661">
    <property type="entry name" value="GGCT_like"/>
    <property type="match status" value="1"/>
</dbReference>
<evidence type="ECO:0000313" key="6">
    <source>
        <dbReference type="Proteomes" id="UP001516400"/>
    </source>
</evidence>
<reference evidence="5 6" key="1">
    <citation type="journal article" date="2021" name="BMC Biol.">
        <title>Horizontally acquired antibacterial genes associated with adaptive radiation of ladybird beetles.</title>
        <authorList>
            <person name="Li H.S."/>
            <person name="Tang X.F."/>
            <person name="Huang Y.H."/>
            <person name="Xu Z.Y."/>
            <person name="Chen M.L."/>
            <person name="Du X.Y."/>
            <person name="Qiu B.Y."/>
            <person name="Chen P.T."/>
            <person name="Zhang W."/>
            <person name="Slipinski A."/>
            <person name="Escalona H.E."/>
            <person name="Waterhouse R.M."/>
            <person name="Zwick A."/>
            <person name="Pang H."/>
        </authorList>
    </citation>
    <scope>NUCLEOTIDE SEQUENCE [LARGE SCALE GENOMIC DNA]</scope>
    <source>
        <strain evidence="5">SYSU2018</strain>
    </source>
</reference>
<dbReference type="InterPro" id="IPR036568">
    <property type="entry name" value="GGCT-like_sf"/>
</dbReference>
<dbReference type="InterPro" id="IPR039126">
    <property type="entry name" value="GGACT"/>
</dbReference>
<sequence>MAFHKVFVYGTLKTGEPNYHTFSQNLGHYKLIGDAITSVKYPLIIGTKYNIPFLLHEPGTGHNVRGEMYEVDNKMLAVLDELEDHPNFYIREENDVILMRDSTAHKAWIYFIKNFKKQLLDNEMLKCYTNNGTFPKYVERYLRKEEAFKYDDVLNN</sequence>
<gene>
    <name evidence="5" type="ORF">HHI36_002915</name>
</gene>
<comment type="similarity">
    <text evidence="1 3">Belongs to the gamma-glutamylcyclotransferase family.</text>
</comment>
<keyword evidence="6" id="KW-1185">Reference proteome</keyword>
<evidence type="ECO:0000259" key="4">
    <source>
        <dbReference type="Pfam" id="PF06094"/>
    </source>
</evidence>
<accession>A0ABD2PCU3</accession>
<proteinExistence type="inferred from homology"/>
<name>A0ABD2PCU3_9CUCU</name>
<evidence type="ECO:0000256" key="1">
    <source>
        <dbReference type="ARBA" id="ARBA00008861"/>
    </source>
</evidence>